<accession>A0ABS3TN28</accession>
<sequence>MFAEIDRSVLSRWYWMSTRIRCALQPDEPRLLDLFLGETRYLVAWERVPAWHLFEKCYQLLLDTGHDIALPWHWRIHCLNHAYRPFHELQCLARSAEQRQRLSQLALRLASQDMQPSLSYHEPQEGIEND</sequence>
<keyword evidence="2" id="KW-1185">Reference proteome</keyword>
<evidence type="ECO:0000313" key="2">
    <source>
        <dbReference type="Proteomes" id="UP000669060"/>
    </source>
</evidence>
<organism evidence="1 2">
    <name type="scientific">Pseudomonas schmalbachii</name>
    <dbReference type="NCBI Taxonomy" id="2816993"/>
    <lineage>
        <taxon>Bacteria</taxon>
        <taxon>Pseudomonadati</taxon>
        <taxon>Pseudomonadota</taxon>
        <taxon>Gammaproteobacteria</taxon>
        <taxon>Pseudomonadales</taxon>
        <taxon>Pseudomonadaceae</taxon>
        <taxon>Pseudomonas</taxon>
    </lineage>
</organism>
<dbReference type="RefSeq" id="WP_208312908.1">
    <property type="nucleotide sequence ID" value="NZ_JAELYA010000002.1"/>
</dbReference>
<reference evidence="1 2" key="1">
    <citation type="submission" date="2020-12" db="EMBL/GenBank/DDBJ databases">
        <title>Pseudomonas schmalbachii sp. nov. isolated from millipede gut.</title>
        <authorList>
            <person name="Shelomi M."/>
        </authorList>
    </citation>
    <scope>NUCLEOTIDE SEQUENCE [LARGE SCALE GENOMIC DNA]</scope>
    <source>
        <strain evidence="1 2">Milli4</strain>
    </source>
</reference>
<dbReference type="EMBL" id="JAELYA010000002">
    <property type="protein sequence ID" value="MBO3275064.1"/>
    <property type="molecule type" value="Genomic_DNA"/>
</dbReference>
<comment type="caution">
    <text evidence="1">The sequence shown here is derived from an EMBL/GenBank/DDBJ whole genome shotgun (WGS) entry which is preliminary data.</text>
</comment>
<dbReference type="Proteomes" id="UP000669060">
    <property type="component" value="Unassembled WGS sequence"/>
</dbReference>
<evidence type="ECO:0000313" key="1">
    <source>
        <dbReference type="EMBL" id="MBO3275064.1"/>
    </source>
</evidence>
<proteinExistence type="predicted"/>
<protein>
    <submittedName>
        <fullName evidence="1">FagA protein</fullName>
    </submittedName>
</protein>
<name>A0ABS3TN28_9PSED</name>
<gene>
    <name evidence="1" type="ORF">JFY56_07505</name>
</gene>